<comment type="caution">
    <text evidence="11">The sequence shown here is derived from an EMBL/GenBank/DDBJ whole genome shotgun (WGS) entry which is preliminary data.</text>
</comment>
<dbReference type="Gene3D" id="2.130.10.120">
    <property type="entry name" value="Prolyl oligopeptidase, N-terminal domain"/>
    <property type="match status" value="1"/>
</dbReference>
<accession>A0ABD2MF04</accession>
<dbReference type="InterPro" id="IPR029058">
    <property type="entry name" value="AB_hydrolase_fold"/>
</dbReference>
<dbReference type="FunFam" id="2.130.10.120:FF:000001">
    <property type="entry name" value="Prolyl endopeptidase"/>
    <property type="match status" value="1"/>
</dbReference>
<dbReference type="PROSITE" id="PS00708">
    <property type="entry name" value="PRO_ENDOPEP_SER"/>
    <property type="match status" value="1"/>
</dbReference>
<dbReference type="Proteomes" id="UP001620626">
    <property type="component" value="Unassembled WGS sequence"/>
</dbReference>
<evidence type="ECO:0000256" key="6">
    <source>
        <dbReference type="ARBA" id="ARBA00022801"/>
    </source>
</evidence>
<keyword evidence="7" id="KW-0720">Serine protease</keyword>
<evidence type="ECO:0000256" key="3">
    <source>
        <dbReference type="ARBA" id="ARBA00011897"/>
    </source>
</evidence>
<evidence type="ECO:0000256" key="7">
    <source>
        <dbReference type="ARBA" id="ARBA00022825"/>
    </source>
</evidence>
<dbReference type="GO" id="GO:0004252">
    <property type="term" value="F:serine-type endopeptidase activity"/>
    <property type="evidence" value="ECO:0007669"/>
    <property type="project" value="UniProtKB-EC"/>
</dbReference>
<keyword evidence="6" id="KW-0378">Hydrolase</keyword>
<evidence type="ECO:0000313" key="12">
    <source>
        <dbReference type="Proteomes" id="UP001620626"/>
    </source>
</evidence>
<keyword evidence="5" id="KW-0645">Protease</keyword>
<evidence type="ECO:0000256" key="1">
    <source>
        <dbReference type="ARBA" id="ARBA00001070"/>
    </source>
</evidence>
<evidence type="ECO:0000256" key="8">
    <source>
        <dbReference type="ARBA" id="ARBA00029698"/>
    </source>
</evidence>
<dbReference type="EMBL" id="JBICBT010000009">
    <property type="protein sequence ID" value="KAL3126107.1"/>
    <property type="molecule type" value="Genomic_DNA"/>
</dbReference>
<feature type="domain" description="Peptidase S9A N-terminal" evidence="10">
    <location>
        <begin position="226"/>
        <end position="623"/>
    </location>
</feature>
<evidence type="ECO:0000259" key="9">
    <source>
        <dbReference type="Pfam" id="PF00326"/>
    </source>
</evidence>
<sequence>MDQEPDPAWEIALEKLNKKLFLTGPIRLPDQALLVPESGAIGFRKMTNNTELFCGSAQHALSTCSSTNTDKAQKATNGTEDNNDTGFMSTLKTVAGVAVGALAVQSAFLAGSASRLPSSSGDTEQQQFGDQQRFVSKTLENSRKMPSYKELHANPFGQQNMELAKNDGQMRNGNVMAQFHHHHQRKLTTNSAVAKGKTNPKMETIDPRIYPQAPRGKVTDIYKSANGKKIIVPDPYRDLENANASATKQFVKEINQISQPYLEGSPLRQKLNQTLTKLWNYELFFTPQWHGEYYYYYRNSGLQNQRVLYQTESVAEPGKVFLDPNTLSKDGTIAVTMESFSRDGLLFAYGFSAKGSDSFSVKFKKTTGEELPDQLDDIIYSEFDWLSDGTGVFYSKYPKQSGTEDEFKNHSLYFHKMGTDPKKDILVAQNPEHPYSLTYGQVSEDGRFLFVIVSENSNTQMFYFDLTAVQNKITGQLKLMPLFDKFDADYEIIDSDNDSALVSTNKDAPMNKLVRVSLKGGTKQTPQVVIPEDRTRLMRFAYPVDGNKLLICYMDNVKDALYVHDMKSGKKLYQIPLPFGSVIMDASISNNDDVFAFKLSSKIFFKIESFVSPFTIFYADFAKFGDRPVQLEVFREGKVPGLDSNAFTVEQVFYASKDGTRVPMFITHRKDMVRDGTNPLFLTGYGGFDESMLPSFSVDDLMFIQHFKGVVAIPNIRGGGEYGEKWHEQGMLDKKQNVFDDFIAAAEFLISERYTNSSKLAIYGASNGGLLTAVCSQQRPELFGAVITQLGVLDMLRFNKFGIGAVWESEFGNPDDPKDFPFIYKYSPLQQLKLTPAGHQWPATLLLTADHDDRVDPAHTLKYTAQLYYLLRTQAEGWQRNPVLAKVQTDQGHALSGTPTVKKINEKVDFYSFIGRVFGLQWTD</sequence>
<dbReference type="Pfam" id="PF02897">
    <property type="entry name" value="Peptidase_S9_N"/>
    <property type="match status" value="1"/>
</dbReference>
<dbReference type="Gene3D" id="3.40.50.1820">
    <property type="entry name" value="alpha/beta hydrolase"/>
    <property type="match status" value="1"/>
</dbReference>
<dbReference type="InterPro" id="IPR001375">
    <property type="entry name" value="Peptidase_S9_cat"/>
</dbReference>
<dbReference type="InterPro" id="IPR023302">
    <property type="entry name" value="Pept_S9A_N"/>
</dbReference>
<dbReference type="AlphaFoldDB" id="A0ABD2MF04"/>
<evidence type="ECO:0000313" key="11">
    <source>
        <dbReference type="EMBL" id="KAL3126107.1"/>
    </source>
</evidence>
<comment type="catalytic activity">
    <reaction evidence="1">
        <text>Hydrolysis of Pro-|-Xaa &gt;&gt; Ala-|-Xaa in oligopeptides.</text>
        <dbReference type="EC" id="3.4.21.26"/>
    </reaction>
</comment>
<protein>
    <recommendedName>
        <fullName evidence="4">Prolyl endopeptidase</fullName>
        <ecNumber evidence="3">3.4.21.26</ecNumber>
    </recommendedName>
    <alternativeName>
        <fullName evidence="8">Post-proline cleaving enzyme</fullName>
    </alternativeName>
</protein>
<organism evidence="11 12">
    <name type="scientific">Heterodera trifolii</name>
    <dbReference type="NCBI Taxonomy" id="157864"/>
    <lineage>
        <taxon>Eukaryota</taxon>
        <taxon>Metazoa</taxon>
        <taxon>Ecdysozoa</taxon>
        <taxon>Nematoda</taxon>
        <taxon>Chromadorea</taxon>
        <taxon>Rhabditida</taxon>
        <taxon>Tylenchina</taxon>
        <taxon>Tylenchomorpha</taxon>
        <taxon>Tylenchoidea</taxon>
        <taxon>Heteroderidae</taxon>
        <taxon>Heteroderinae</taxon>
        <taxon>Heterodera</taxon>
    </lineage>
</organism>
<dbReference type="PANTHER" id="PTHR42881:SF2">
    <property type="entry name" value="PROLYL ENDOPEPTIDASE"/>
    <property type="match status" value="1"/>
</dbReference>
<evidence type="ECO:0000256" key="5">
    <source>
        <dbReference type="ARBA" id="ARBA00022670"/>
    </source>
</evidence>
<dbReference type="Pfam" id="PF00326">
    <property type="entry name" value="Peptidase_S9"/>
    <property type="match status" value="1"/>
</dbReference>
<dbReference type="SUPFAM" id="SSF50993">
    <property type="entry name" value="Peptidase/esterase 'gauge' domain"/>
    <property type="match status" value="1"/>
</dbReference>
<dbReference type="EC" id="3.4.21.26" evidence="3"/>
<dbReference type="InterPro" id="IPR002471">
    <property type="entry name" value="Pept_S9_AS"/>
</dbReference>
<dbReference type="FunFam" id="3.40.50.1820:FF:000005">
    <property type="entry name" value="Prolyl endopeptidase"/>
    <property type="match status" value="1"/>
</dbReference>
<dbReference type="PRINTS" id="PR00862">
    <property type="entry name" value="PROLIGOPTASE"/>
</dbReference>
<name>A0ABD2MF04_9BILA</name>
<evidence type="ECO:0000259" key="10">
    <source>
        <dbReference type="Pfam" id="PF02897"/>
    </source>
</evidence>
<feature type="domain" description="Peptidase S9 prolyl oligopeptidase catalytic" evidence="9">
    <location>
        <begin position="703"/>
        <end position="919"/>
    </location>
</feature>
<gene>
    <name evidence="11" type="ORF">niasHT_005950</name>
</gene>
<keyword evidence="12" id="KW-1185">Reference proteome</keyword>
<proteinExistence type="inferred from homology"/>
<evidence type="ECO:0000256" key="4">
    <source>
        <dbReference type="ARBA" id="ARBA00016310"/>
    </source>
</evidence>
<dbReference type="SUPFAM" id="SSF53474">
    <property type="entry name" value="alpha/beta-Hydrolases"/>
    <property type="match status" value="1"/>
</dbReference>
<dbReference type="InterPro" id="IPR051167">
    <property type="entry name" value="Prolyl_oligopep/macrocyclase"/>
</dbReference>
<dbReference type="GO" id="GO:0006508">
    <property type="term" value="P:proteolysis"/>
    <property type="evidence" value="ECO:0007669"/>
    <property type="project" value="UniProtKB-KW"/>
</dbReference>
<reference evidence="11 12" key="1">
    <citation type="submission" date="2024-10" db="EMBL/GenBank/DDBJ databases">
        <authorList>
            <person name="Kim D."/>
        </authorList>
    </citation>
    <scope>NUCLEOTIDE SEQUENCE [LARGE SCALE GENOMIC DNA]</scope>
    <source>
        <strain evidence="11">BH-2024</strain>
    </source>
</reference>
<dbReference type="PANTHER" id="PTHR42881">
    <property type="entry name" value="PROLYL ENDOPEPTIDASE"/>
    <property type="match status" value="1"/>
</dbReference>
<evidence type="ECO:0000256" key="2">
    <source>
        <dbReference type="ARBA" id="ARBA00005228"/>
    </source>
</evidence>
<dbReference type="InterPro" id="IPR002470">
    <property type="entry name" value="Peptidase_S9A"/>
</dbReference>
<comment type="similarity">
    <text evidence="2">Belongs to the peptidase S9A family.</text>
</comment>